<dbReference type="PANTHER" id="PTHR43884:SF20">
    <property type="entry name" value="ACYL-COA DEHYDROGENASE FADE28"/>
    <property type="match status" value="1"/>
</dbReference>
<dbReference type="KEGG" id="mmag:MMAD_16100"/>
<protein>
    <recommendedName>
        <fullName evidence="4">Acyl-CoA dehydrogenase/oxidase C-terminal domain-containing protein</fullName>
    </recommendedName>
</protein>
<evidence type="ECO:0000256" key="1">
    <source>
        <dbReference type="ARBA" id="ARBA00022630"/>
    </source>
</evidence>
<reference evidence="5 6" key="1">
    <citation type="journal article" date="2019" name="Emerg. Microbes Infect.">
        <title>Comprehensive subspecies identification of 175 nontuberculous mycobacteria species based on 7547 genomic profiles.</title>
        <authorList>
            <person name="Matsumoto Y."/>
            <person name="Kinjo T."/>
            <person name="Motooka D."/>
            <person name="Nabeya D."/>
            <person name="Jung N."/>
            <person name="Uechi K."/>
            <person name="Horii T."/>
            <person name="Iida T."/>
            <person name="Fujita J."/>
            <person name="Nakamura S."/>
        </authorList>
    </citation>
    <scope>NUCLEOTIDE SEQUENCE [LARGE SCALE GENOMIC DNA]</scope>
    <source>
        <strain evidence="5 6">JCM 13574</strain>
    </source>
</reference>
<evidence type="ECO:0000256" key="3">
    <source>
        <dbReference type="ARBA" id="ARBA00023002"/>
    </source>
</evidence>
<accession>A0A7I7XD93</accession>
<dbReference type="InterPro" id="IPR036250">
    <property type="entry name" value="AcylCo_DH-like_C"/>
</dbReference>
<keyword evidence="2" id="KW-0274">FAD</keyword>
<organism evidence="5 6">
    <name type="scientific">Mycolicibacterium madagascariense</name>
    <dbReference type="NCBI Taxonomy" id="212765"/>
    <lineage>
        <taxon>Bacteria</taxon>
        <taxon>Bacillati</taxon>
        <taxon>Actinomycetota</taxon>
        <taxon>Actinomycetes</taxon>
        <taxon>Mycobacteriales</taxon>
        <taxon>Mycobacteriaceae</taxon>
        <taxon>Mycolicibacterium</taxon>
    </lineage>
</organism>
<feature type="domain" description="Acyl-CoA dehydrogenase/oxidase C-terminal" evidence="4">
    <location>
        <begin position="162"/>
        <end position="280"/>
    </location>
</feature>
<proteinExistence type="predicted"/>
<name>A0A7I7XD93_9MYCO</name>
<dbReference type="InterPro" id="IPR009075">
    <property type="entry name" value="AcylCo_DH/oxidase_C"/>
</dbReference>
<dbReference type="SUPFAM" id="SSF47203">
    <property type="entry name" value="Acyl-CoA dehydrogenase C-terminal domain-like"/>
    <property type="match status" value="1"/>
</dbReference>
<dbReference type="Proteomes" id="UP000466517">
    <property type="component" value="Chromosome"/>
</dbReference>
<evidence type="ECO:0000256" key="2">
    <source>
        <dbReference type="ARBA" id="ARBA00022827"/>
    </source>
</evidence>
<dbReference type="GO" id="GO:0003995">
    <property type="term" value="F:acyl-CoA dehydrogenase activity"/>
    <property type="evidence" value="ECO:0007669"/>
    <property type="project" value="TreeGrafter"/>
</dbReference>
<gene>
    <name evidence="5" type="ORF">MMAD_16100</name>
</gene>
<dbReference type="EMBL" id="AP022610">
    <property type="protein sequence ID" value="BBZ27315.1"/>
    <property type="molecule type" value="Genomic_DNA"/>
</dbReference>
<dbReference type="PANTHER" id="PTHR43884">
    <property type="entry name" value="ACYL-COA DEHYDROGENASE"/>
    <property type="match status" value="1"/>
</dbReference>
<dbReference type="Gene3D" id="1.20.140.10">
    <property type="entry name" value="Butyryl-CoA Dehydrogenase, subunit A, domain 3"/>
    <property type="match status" value="1"/>
</dbReference>
<keyword evidence="3" id="KW-0560">Oxidoreductase</keyword>
<evidence type="ECO:0000313" key="5">
    <source>
        <dbReference type="EMBL" id="BBZ27315.1"/>
    </source>
</evidence>
<evidence type="ECO:0000313" key="6">
    <source>
        <dbReference type="Proteomes" id="UP000466517"/>
    </source>
</evidence>
<keyword evidence="1" id="KW-0285">Flavoprotein</keyword>
<dbReference type="AlphaFoldDB" id="A0A7I7XD93"/>
<keyword evidence="6" id="KW-1185">Reference proteome</keyword>
<sequence>MDADTRELLAGSIRELLRSPGEVVSGLDELGWAEVVSDDPAAAIELLFTEQGRAGAASGALDRIVVDAVAPVSGPVVVVHSFGSATSTVIGERLNVDGVALAEPEPGACYVVLVGDAVFTVPVDDSAAEVRGFDPASRLRRVRLSANAFQDHTDNGIAATAAARRALASELIGNGRAMLGIAVDQVTQRRQFGRPIGANQTPRHRLADAYVQLSAATELVQIAWASGTPWDATVAKAYAGQAVETTARACLQVCGAMGLTAEHPLGNYVKRARTLDALHGGWHHAMRALGEGLLTARAIPQGVRV</sequence>
<dbReference type="Pfam" id="PF00441">
    <property type="entry name" value="Acyl-CoA_dh_1"/>
    <property type="match status" value="1"/>
</dbReference>
<dbReference type="RefSeq" id="WP_163734968.1">
    <property type="nucleotide sequence ID" value="NZ_AP022610.1"/>
</dbReference>
<evidence type="ECO:0000259" key="4">
    <source>
        <dbReference type="Pfam" id="PF00441"/>
    </source>
</evidence>